<protein>
    <submittedName>
        <fullName evidence="2">Glycerophosphodiester phosphodiesterase</fullName>
    </submittedName>
</protein>
<organism evidence="2 3">
    <name type="scientific">Bacillus infantis</name>
    <dbReference type="NCBI Taxonomy" id="324767"/>
    <lineage>
        <taxon>Bacteria</taxon>
        <taxon>Bacillati</taxon>
        <taxon>Bacillota</taxon>
        <taxon>Bacilli</taxon>
        <taxon>Bacillales</taxon>
        <taxon>Bacillaceae</taxon>
        <taxon>Bacillus</taxon>
    </lineage>
</organism>
<evidence type="ECO:0000259" key="1">
    <source>
        <dbReference type="PROSITE" id="PS51704"/>
    </source>
</evidence>
<name>A0A5D4RAM5_9BACI</name>
<dbReference type="GO" id="GO:0006629">
    <property type="term" value="P:lipid metabolic process"/>
    <property type="evidence" value="ECO:0007669"/>
    <property type="project" value="InterPro"/>
</dbReference>
<evidence type="ECO:0000313" key="2">
    <source>
        <dbReference type="EMBL" id="TYS48435.1"/>
    </source>
</evidence>
<dbReference type="InterPro" id="IPR017946">
    <property type="entry name" value="PLC-like_Pdiesterase_TIM-brl"/>
</dbReference>
<dbReference type="Pfam" id="PF03009">
    <property type="entry name" value="GDPD"/>
    <property type="match status" value="1"/>
</dbReference>
<reference evidence="2 3" key="1">
    <citation type="submission" date="2019-08" db="EMBL/GenBank/DDBJ databases">
        <title>Bacillus genomes from the desert of Cuatro Cienegas, Coahuila.</title>
        <authorList>
            <person name="Olmedo-Alvarez G."/>
        </authorList>
    </citation>
    <scope>NUCLEOTIDE SEQUENCE [LARGE SCALE GENOMIC DNA]</scope>
    <source>
        <strain evidence="2 3">CH446_14T</strain>
    </source>
</reference>
<feature type="domain" description="GP-PDE" evidence="1">
    <location>
        <begin position="4"/>
        <end position="241"/>
    </location>
</feature>
<sequence length="249" mass="27328">MLKNACVAHRGWSGKAPENTAAAFRLALEHPMISAIELDVHLSRDGVPVVIHDHTLERTTNGSGYVKDHTAAELALLDAGSWFSPEYSGETISSLEEIIQMAKGKKKLFVELKQMAGMYEGLEEKVAGLIRKYSLYKEALVISFDHHSLLKLKVLDPRIRTGLIYLGHATLLAEQAAYTGASHVSVHYGFLSRELVESLLDAGIEIGTWTVNGKEALKKVQELGGSIQITTNHPEIMVGQPEKQMEAAE</sequence>
<dbReference type="AlphaFoldDB" id="A0A5D4RAM5"/>
<dbReference type="PANTHER" id="PTHR46211">
    <property type="entry name" value="GLYCEROPHOSPHORYL DIESTER PHOSPHODIESTERASE"/>
    <property type="match status" value="1"/>
</dbReference>
<dbReference type="Proteomes" id="UP000322139">
    <property type="component" value="Unassembled WGS sequence"/>
</dbReference>
<dbReference type="RefSeq" id="WP_148974620.1">
    <property type="nucleotide sequence ID" value="NZ_JBNIKU010000007.1"/>
</dbReference>
<dbReference type="PROSITE" id="PS51704">
    <property type="entry name" value="GP_PDE"/>
    <property type="match status" value="1"/>
</dbReference>
<dbReference type="GO" id="GO:0008081">
    <property type="term" value="F:phosphoric diester hydrolase activity"/>
    <property type="evidence" value="ECO:0007669"/>
    <property type="project" value="InterPro"/>
</dbReference>
<proteinExistence type="predicted"/>
<dbReference type="PANTHER" id="PTHR46211:SF1">
    <property type="entry name" value="GLYCEROPHOSPHODIESTER PHOSPHODIESTERASE, CYTOPLASMIC"/>
    <property type="match status" value="1"/>
</dbReference>
<dbReference type="InterPro" id="IPR030395">
    <property type="entry name" value="GP_PDE_dom"/>
</dbReference>
<dbReference type="EMBL" id="VTER01000005">
    <property type="protein sequence ID" value="TYS48435.1"/>
    <property type="molecule type" value="Genomic_DNA"/>
</dbReference>
<evidence type="ECO:0000313" key="3">
    <source>
        <dbReference type="Proteomes" id="UP000322139"/>
    </source>
</evidence>
<comment type="caution">
    <text evidence="2">The sequence shown here is derived from an EMBL/GenBank/DDBJ whole genome shotgun (WGS) entry which is preliminary data.</text>
</comment>
<accession>A0A5D4RAM5</accession>
<dbReference type="Gene3D" id="3.20.20.190">
    <property type="entry name" value="Phosphatidylinositol (PI) phosphodiesterase"/>
    <property type="match status" value="1"/>
</dbReference>
<dbReference type="SUPFAM" id="SSF51695">
    <property type="entry name" value="PLC-like phosphodiesterases"/>
    <property type="match status" value="1"/>
</dbReference>
<gene>
    <name evidence="2" type="ORF">FZD51_09885</name>
</gene>